<protein>
    <submittedName>
        <fullName evidence="2">Uncharacterized protein</fullName>
    </submittedName>
</protein>
<feature type="compositionally biased region" description="Polar residues" evidence="1">
    <location>
        <begin position="31"/>
        <end position="44"/>
    </location>
</feature>
<name>A0A077R762_9BASI</name>
<organism evidence="2">
    <name type="scientific">Melanopsichium pennsylvanicum 4</name>
    <dbReference type="NCBI Taxonomy" id="1398559"/>
    <lineage>
        <taxon>Eukaryota</taxon>
        <taxon>Fungi</taxon>
        <taxon>Dikarya</taxon>
        <taxon>Basidiomycota</taxon>
        <taxon>Ustilaginomycotina</taxon>
        <taxon>Ustilaginomycetes</taxon>
        <taxon>Ustilaginales</taxon>
        <taxon>Ustilaginaceae</taxon>
        <taxon>Melanopsichium</taxon>
    </lineage>
</organism>
<feature type="region of interest" description="Disordered" evidence="1">
    <location>
        <begin position="30"/>
        <end position="49"/>
    </location>
</feature>
<evidence type="ECO:0000256" key="1">
    <source>
        <dbReference type="SAM" id="MobiDB-lite"/>
    </source>
</evidence>
<reference evidence="2" key="1">
    <citation type="journal article" date="2014" name="Genome Biol. Evol.">
        <title>Gene Loss Rather Than Gene Gain Is Associated with a Host Jump from Monocots to Dicots in the Smut Fungus Melanopsichium pennsylvanicum.</title>
        <authorList>
            <person name="Sharma R."/>
            <person name="Mishra B."/>
            <person name="Runge F."/>
            <person name="Thines M."/>
        </authorList>
    </citation>
    <scope>NUCLEOTIDE SEQUENCE</scope>
    <source>
        <strain evidence="2">4</strain>
    </source>
</reference>
<proteinExistence type="predicted"/>
<dbReference type="EMBL" id="HG529563">
    <property type="protein sequence ID" value="CDI52994.1"/>
    <property type="molecule type" value="Genomic_DNA"/>
</dbReference>
<sequence>MDDIRAELEREEELDLVDPLRHFLTIDNHQDNISSSDQTSNFTRSFDDIRDAPSKNDYTIVPHQLESIINQHTTIRYYRDLSQEEEGG</sequence>
<accession>A0A077R762</accession>
<evidence type="ECO:0000313" key="2">
    <source>
        <dbReference type="EMBL" id="CDI52994.1"/>
    </source>
</evidence>
<dbReference type="AlphaFoldDB" id="A0A077R762"/>